<sequence>MATEGGFDVRGMIGLSGPVNTNVPYDTTSLAGKTILITGGASGFGEAFAKHWTGYGSNIIIGDVNDSAGESLVAELRSLPGSSGHHHYQHCDVTSWTDQVALFQTAVRVSPTGGIDAVVANAGIMEKESAPTGQGVENPRNLDLDENPEPQPPSLAVLNTNLTGVVYTVHLAMFWLPRNEDPKYTQTGASSAAAGNKRDRHILLLGSIAGILPIPGQMQYTAAKHAVTGIFRSLRGSSFRHGIRTNLVMPYFVHTPFIPWQGLTLLAGGGMAELEDVVDAATRLMADESIVGRGLAVGPKVDVVDDSNGQPRIVEGKKKVEGEQTQAVWDVYAHDYEEVELFVFRFVRLMYRLVKIGGWIGWLTDIFHAYVYRKKVAHQRRA</sequence>
<evidence type="ECO:0008006" key="7">
    <source>
        <dbReference type="Google" id="ProtNLM"/>
    </source>
</evidence>
<feature type="region of interest" description="Disordered" evidence="4">
    <location>
        <begin position="128"/>
        <end position="151"/>
    </location>
</feature>
<dbReference type="GO" id="GO:0016491">
    <property type="term" value="F:oxidoreductase activity"/>
    <property type="evidence" value="ECO:0007669"/>
    <property type="project" value="UniProtKB-KW"/>
</dbReference>
<dbReference type="PANTHER" id="PTHR43180">
    <property type="entry name" value="3-OXOACYL-(ACYL-CARRIER-PROTEIN) REDUCTASE (AFU_ORTHOLOGUE AFUA_6G11210)"/>
    <property type="match status" value="1"/>
</dbReference>
<dbReference type="OrthoDB" id="498125at2759"/>
<gene>
    <name evidence="5" type="ORF">DL546_003357</name>
</gene>
<dbReference type="SUPFAM" id="SSF51735">
    <property type="entry name" value="NAD(P)-binding Rossmann-fold domains"/>
    <property type="match status" value="1"/>
</dbReference>
<organism evidence="5 6">
    <name type="scientific">Coniochaeta pulveracea</name>
    <dbReference type="NCBI Taxonomy" id="177199"/>
    <lineage>
        <taxon>Eukaryota</taxon>
        <taxon>Fungi</taxon>
        <taxon>Dikarya</taxon>
        <taxon>Ascomycota</taxon>
        <taxon>Pezizomycotina</taxon>
        <taxon>Sordariomycetes</taxon>
        <taxon>Sordariomycetidae</taxon>
        <taxon>Coniochaetales</taxon>
        <taxon>Coniochaetaceae</taxon>
        <taxon>Coniochaeta</taxon>
    </lineage>
</organism>
<accession>A0A420YCB5</accession>
<reference evidence="5 6" key="1">
    <citation type="submission" date="2018-08" db="EMBL/GenBank/DDBJ databases">
        <title>Draft genome of the lignicolous fungus Coniochaeta pulveracea.</title>
        <authorList>
            <person name="Borstlap C.J."/>
            <person name="De Witt R.N."/>
            <person name="Botha A."/>
            <person name="Volschenk H."/>
        </authorList>
    </citation>
    <scope>NUCLEOTIDE SEQUENCE [LARGE SCALE GENOMIC DNA]</scope>
    <source>
        <strain evidence="5 6">CAB683</strain>
    </source>
</reference>
<dbReference type="InterPro" id="IPR036291">
    <property type="entry name" value="NAD(P)-bd_dom_sf"/>
</dbReference>
<keyword evidence="3" id="KW-0560">Oxidoreductase</keyword>
<evidence type="ECO:0000313" key="5">
    <source>
        <dbReference type="EMBL" id="RKU45522.1"/>
    </source>
</evidence>
<dbReference type="AlphaFoldDB" id="A0A420YCB5"/>
<dbReference type="PROSITE" id="PS00061">
    <property type="entry name" value="ADH_SHORT"/>
    <property type="match status" value="1"/>
</dbReference>
<evidence type="ECO:0000256" key="1">
    <source>
        <dbReference type="ARBA" id="ARBA00006484"/>
    </source>
</evidence>
<name>A0A420YCB5_9PEZI</name>
<dbReference type="InterPro" id="IPR002347">
    <property type="entry name" value="SDR_fam"/>
</dbReference>
<dbReference type="PANTHER" id="PTHR43180:SF16">
    <property type="entry name" value="BACILYSIN BIOSYNTHESIS OXIDOREDUCTASE BACC"/>
    <property type="match status" value="1"/>
</dbReference>
<keyword evidence="6" id="KW-1185">Reference proteome</keyword>
<dbReference type="EMBL" id="QVQW01000020">
    <property type="protein sequence ID" value="RKU45522.1"/>
    <property type="molecule type" value="Genomic_DNA"/>
</dbReference>
<dbReference type="Pfam" id="PF00106">
    <property type="entry name" value="adh_short"/>
    <property type="match status" value="1"/>
</dbReference>
<dbReference type="STRING" id="177199.A0A420YCB5"/>
<protein>
    <recommendedName>
        <fullName evidence="7">5'-hydroxyaverantin dehydrogenase</fullName>
    </recommendedName>
</protein>
<comment type="similarity">
    <text evidence="1">Belongs to the short-chain dehydrogenases/reductases (SDR) family.</text>
</comment>
<evidence type="ECO:0000256" key="4">
    <source>
        <dbReference type="SAM" id="MobiDB-lite"/>
    </source>
</evidence>
<dbReference type="Proteomes" id="UP000275385">
    <property type="component" value="Unassembled WGS sequence"/>
</dbReference>
<evidence type="ECO:0000256" key="2">
    <source>
        <dbReference type="ARBA" id="ARBA00022857"/>
    </source>
</evidence>
<dbReference type="Gene3D" id="3.40.50.720">
    <property type="entry name" value="NAD(P)-binding Rossmann-like Domain"/>
    <property type="match status" value="1"/>
</dbReference>
<proteinExistence type="inferred from homology"/>
<evidence type="ECO:0000256" key="3">
    <source>
        <dbReference type="ARBA" id="ARBA00023002"/>
    </source>
</evidence>
<evidence type="ECO:0000313" key="6">
    <source>
        <dbReference type="Proteomes" id="UP000275385"/>
    </source>
</evidence>
<keyword evidence="2" id="KW-0521">NADP</keyword>
<comment type="caution">
    <text evidence="5">The sequence shown here is derived from an EMBL/GenBank/DDBJ whole genome shotgun (WGS) entry which is preliminary data.</text>
</comment>
<dbReference type="InterPro" id="IPR020904">
    <property type="entry name" value="Sc_DH/Rdtase_CS"/>
</dbReference>
<dbReference type="PRINTS" id="PR00081">
    <property type="entry name" value="GDHRDH"/>
</dbReference>